<dbReference type="Gene3D" id="3.40.50.300">
    <property type="entry name" value="P-loop containing nucleotide triphosphate hydrolases"/>
    <property type="match status" value="2"/>
</dbReference>
<feature type="coiled-coil region" evidence="1">
    <location>
        <begin position="695"/>
        <end position="722"/>
    </location>
</feature>
<keyword evidence="1" id="KW-0175">Coiled coil</keyword>
<dbReference type="OrthoDB" id="9764467at2"/>
<reference evidence="4" key="1">
    <citation type="submission" date="2016-10" db="EMBL/GenBank/DDBJ databases">
        <authorList>
            <person name="Varghese N."/>
            <person name="Submissions S."/>
        </authorList>
    </citation>
    <scope>NUCLEOTIDE SEQUENCE [LARGE SCALE GENOMIC DNA]</scope>
    <source>
        <strain evidence="4">CECT 8338</strain>
    </source>
</reference>
<keyword evidence="3" id="KW-0269">Exonuclease</keyword>
<dbReference type="InterPro" id="IPR038734">
    <property type="entry name" value="YhaN_AAA"/>
</dbReference>
<dbReference type="Proteomes" id="UP000243924">
    <property type="component" value="Chromosome I"/>
</dbReference>
<dbReference type="Pfam" id="PF13514">
    <property type="entry name" value="AAA_27"/>
    <property type="match status" value="1"/>
</dbReference>
<sequence>MQLIELEVNQFRQFRKPLRLTELQPGLNVIAGPNESGKSTLVRAIRAAFFERHGSSVVTDLQPWGDSSAAPEISLRFLWQGESWHLHKRFLKQKRCDLHIENQHWSGSEAEERLAALLGYEFPGKGVSKAEHWGIPGLLWIEQGSGHEISGAVSHASEHLQAALGDTLGELASSGGDRVVDAVTAQLAELQTKTGKPTGRYAQLVQTSREQAEKVAVLTERVAQYRSEVDQLGLLVQQQAADEQQQPWLEYRRRERETQQALDQVARLQQQQEQDLQLQEQCGNTLRLIREQIAGFKHQLEERERREQALANATANCQALEQHRQEAAADQQRAEQEHVVARAQLSQVREQVQRQQQASERAALQARLEQLQPQVETAMRCAADVADWQRRLQQSQLPGADLKQLRQSRITLDQVLARQQQAATRLEYDLSNGAVSLNGHTLQGKGAQALTQSAELDLGTLGRLRILPGGSDLGELMREQQRLQDEYALLCRQLGVSDLNAAEQRQEQAQLAERELASAQTRLAGLAPQGVAALEQELADCQQQLAALPELPTEAPRQLTDISLHQAESLFAAAEQQWRQAEQRCRDLQQQLLAAEREKTTAQAELSRLQTHIADLHSQQQEQGLTDQLRAQLDIAQTIQQRLSERAEQIAAARPDILRDDRLRFTRTAEQLEQAFAERKTVIVGLRSALQALNAEALEEQLAVARQAAEQSVQRLHEVERRVAALSLLKDLLAEQRQALTRRLQAPLQAHIQHYLRLLFPQADLLVDEQLQPRQLVRQQAGGAINDPLETLSYGAREQMGLISRLAYADLLQAAGRPTLIILDDALVHSDNQRLDDMKRILFDAARRHQILLFTCHADKWQDLGVPVRQMQQLTGGL</sequence>
<dbReference type="AlphaFoldDB" id="A0A1H2H3H2"/>
<organism evidence="3 4">
    <name type="scientific">Halopseudomonas salegens</name>
    <dbReference type="NCBI Taxonomy" id="1434072"/>
    <lineage>
        <taxon>Bacteria</taxon>
        <taxon>Pseudomonadati</taxon>
        <taxon>Pseudomonadota</taxon>
        <taxon>Gammaproteobacteria</taxon>
        <taxon>Pseudomonadales</taxon>
        <taxon>Pseudomonadaceae</taxon>
        <taxon>Halopseudomonas</taxon>
    </lineage>
</organism>
<keyword evidence="3" id="KW-0540">Nuclease</keyword>
<dbReference type="RefSeq" id="WP_092387791.1">
    <property type="nucleotide sequence ID" value="NZ_LT629787.1"/>
</dbReference>
<evidence type="ECO:0000259" key="2">
    <source>
        <dbReference type="Pfam" id="PF13514"/>
    </source>
</evidence>
<feature type="coiled-coil region" evidence="1">
    <location>
        <begin position="251"/>
        <end position="365"/>
    </location>
</feature>
<evidence type="ECO:0000313" key="3">
    <source>
        <dbReference type="EMBL" id="SDU26401.1"/>
    </source>
</evidence>
<dbReference type="InterPro" id="IPR027417">
    <property type="entry name" value="P-loop_NTPase"/>
</dbReference>
<proteinExistence type="predicted"/>
<accession>A0A1H2H3H2</accession>
<dbReference type="SUPFAM" id="SSF52540">
    <property type="entry name" value="P-loop containing nucleoside triphosphate hydrolases"/>
    <property type="match status" value="1"/>
</dbReference>
<dbReference type="GO" id="GO:0004527">
    <property type="term" value="F:exonuclease activity"/>
    <property type="evidence" value="ECO:0007669"/>
    <property type="project" value="UniProtKB-KW"/>
</dbReference>
<evidence type="ECO:0000313" key="4">
    <source>
        <dbReference type="Proteomes" id="UP000243924"/>
    </source>
</evidence>
<dbReference type="STRING" id="1434072.SAMN05216210_2746"/>
<keyword evidence="4" id="KW-1185">Reference proteome</keyword>
<dbReference type="PANTHER" id="PTHR41259">
    <property type="entry name" value="DOUBLE-STRAND BREAK REPAIR RAD50 ATPASE, PUTATIVE-RELATED"/>
    <property type="match status" value="1"/>
</dbReference>
<gene>
    <name evidence="3" type="ORF">SAMN05216210_2746</name>
</gene>
<evidence type="ECO:0000256" key="1">
    <source>
        <dbReference type="SAM" id="Coils"/>
    </source>
</evidence>
<protein>
    <submittedName>
        <fullName evidence="3">DNA repair exonuclease SbcCD ATPase subunit</fullName>
    </submittedName>
</protein>
<feature type="domain" description="YhaN AAA" evidence="2">
    <location>
        <begin position="1"/>
        <end position="50"/>
    </location>
</feature>
<dbReference type="EMBL" id="LT629787">
    <property type="protein sequence ID" value="SDU26401.1"/>
    <property type="molecule type" value="Genomic_DNA"/>
</dbReference>
<dbReference type="PANTHER" id="PTHR41259:SF1">
    <property type="entry name" value="DOUBLE-STRAND BREAK REPAIR RAD50 ATPASE, PUTATIVE-RELATED"/>
    <property type="match status" value="1"/>
</dbReference>
<feature type="coiled-coil region" evidence="1">
    <location>
        <begin position="473"/>
        <end position="612"/>
    </location>
</feature>
<keyword evidence="3" id="KW-0378">Hydrolase</keyword>
<name>A0A1H2H3H2_9GAMM</name>